<keyword evidence="6" id="KW-0633">Potassium transport</keyword>
<dbReference type="GO" id="GO:0012505">
    <property type="term" value="C:endomembrane system"/>
    <property type="evidence" value="ECO:0007669"/>
    <property type="project" value="TreeGrafter"/>
</dbReference>
<evidence type="ECO:0000256" key="4">
    <source>
        <dbReference type="ARBA" id="ARBA00022448"/>
    </source>
</evidence>
<proteinExistence type="inferred from homology"/>
<dbReference type="GO" id="GO:0015297">
    <property type="term" value="F:antiporter activity"/>
    <property type="evidence" value="ECO:0007669"/>
    <property type="project" value="UniProtKB-KW"/>
</dbReference>
<feature type="transmembrane region" description="Helical" evidence="13">
    <location>
        <begin position="170"/>
        <end position="192"/>
    </location>
</feature>
<dbReference type="InterPro" id="IPR057291">
    <property type="entry name" value="CHX17_2nd"/>
</dbReference>
<dbReference type="GeneID" id="103717902"/>
<dbReference type="GO" id="GO:1902600">
    <property type="term" value="P:proton transmembrane transport"/>
    <property type="evidence" value="ECO:0007669"/>
    <property type="project" value="InterPro"/>
</dbReference>
<dbReference type="InterPro" id="IPR006153">
    <property type="entry name" value="Cation/H_exchanger_TM"/>
</dbReference>
<feature type="transmembrane region" description="Helical" evidence="13">
    <location>
        <begin position="42"/>
        <end position="63"/>
    </location>
</feature>
<keyword evidence="4" id="KW-0813">Transport</keyword>
<keyword evidence="7 13" id="KW-0812">Transmembrane</keyword>
<feature type="transmembrane region" description="Helical" evidence="13">
    <location>
        <begin position="75"/>
        <end position="92"/>
    </location>
</feature>
<accession>A0A8B8JA92</accession>
<dbReference type="InterPro" id="IPR038770">
    <property type="entry name" value="Na+/solute_symporter_sf"/>
</dbReference>
<evidence type="ECO:0000256" key="2">
    <source>
        <dbReference type="ARBA" id="ARBA00004119"/>
    </source>
</evidence>
<evidence type="ECO:0000313" key="18">
    <source>
        <dbReference type="RefSeq" id="XP_026664572.2"/>
    </source>
</evidence>
<gene>
    <name evidence="18" type="primary">LOC103717902</name>
</gene>
<dbReference type="InterPro" id="IPR050794">
    <property type="entry name" value="CPA2_transporter"/>
</dbReference>
<feature type="transmembrane region" description="Helical" evidence="13">
    <location>
        <begin position="366"/>
        <end position="390"/>
    </location>
</feature>
<evidence type="ECO:0000256" key="12">
    <source>
        <dbReference type="ARBA" id="ARBA00038341"/>
    </source>
</evidence>
<feature type="transmembrane region" description="Helical" evidence="13">
    <location>
        <begin position="246"/>
        <end position="265"/>
    </location>
</feature>
<evidence type="ECO:0000256" key="5">
    <source>
        <dbReference type="ARBA" id="ARBA00022449"/>
    </source>
</evidence>
<dbReference type="InterPro" id="IPR057290">
    <property type="entry name" value="CHX17_C"/>
</dbReference>
<dbReference type="PANTHER" id="PTHR32468">
    <property type="entry name" value="CATION/H + ANTIPORTER"/>
    <property type="match status" value="1"/>
</dbReference>
<keyword evidence="17" id="KW-1185">Reference proteome</keyword>
<sequence>MASANLTDQMKEPVTGGVVCYSPTLITTNGIWQGNNPLEYSLPLFIIQVILVVVTTRVLVLLLKPLHQPRVVAEIIGGILLGPSCLGKVKIIGESVFPTRSLLTLETVAHVGLLYFLFLVGVEMDVMVIKRTGRRALVIAVAGMVLPFGIGVAASYGLQRHVSQNIHQASFLLFIGVALAVTAFPVLARILAESKLLNTEIGRIAMSSAIVNDMCAWILLALSIALAESGSGDSAGKGNSSGNALASLWVLLSGVAFVLFCFYAVRPAMRWVMKRTPEGEGVSDFYVCLILTGVMLAGLTTDAIGIHSVFGAFVFGLVIPNGSLGVALIEKLEDFVTGLLLPLFFVISGLRTNLATVRDMKAVVPLAVVFLLASVGKILGTVLIAIFFTMSFRDGVALGFLMNTRGLVEMIVLNIGRDKEVLDDESFAVMVLASVVMTAMVTPVVMAVHRPTRRLIGYKRRNLQRSKPDVELRMLACVHNTRNVPALISLLDLSHPTKRSPIFVYALHLVELTNRASSMLIAHSAAATSKPHSSGHSASTTGTHAQADHIFAAFESYEQHAGGVSVQAITTVSTYGSMHEDICALAEEKHVTLIVLPFHKQQTVDGAMEPINSAIRTLNEGVLATAPCSVAVLVDRGLSAASRAAPAHPPTHHVALLFFGGPDDREALAYASRMVEHPGVTLLVIRFLPGDDLAVPTSPSAAARDSRVITIVTDSSRQRQLDDECMNEFRLRNVSNESVAYTERVVNSSEETVAALRAMESIHDLYIVGRGQGEATPMTAALAEWMECPELGPIGDLLASSDFSATVSVLVVQQYVGGALGPDVPGASAESPTGGAVKQYLNNANQRMSVVAGTHRGAAPASLNVTWNGR</sequence>
<feature type="domain" description="Cation/H(+) antiporter central" evidence="15">
    <location>
        <begin position="502"/>
        <end position="642"/>
    </location>
</feature>
<organism evidence="17 18">
    <name type="scientific">Phoenix dactylifera</name>
    <name type="common">Date palm</name>
    <dbReference type="NCBI Taxonomy" id="42345"/>
    <lineage>
        <taxon>Eukaryota</taxon>
        <taxon>Viridiplantae</taxon>
        <taxon>Streptophyta</taxon>
        <taxon>Embryophyta</taxon>
        <taxon>Tracheophyta</taxon>
        <taxon>Spermatophyta</taxon>
        <taxon>Magnoliopsida</taxon>
        <taxon>Liliopsida</taxon>
        <taxon>Arecaceae</taxon>
        <taxon>Coryphoideae</taxon>
        <taxon>Phoeniceae</taxon>
        <taxon>Phoenix</taxon>
    </lineage>
</organism>
<dbReference type="GO" id="GO:0006885">
    <property type="term" value="P:regulation of pH"/>
    <property type="evidence" value="ECO:0007669"/>
    <property type="project" value="UniProtKB-ARBA"/>
</dbReference>
<dbReference type="KEGG" id="pda:103717902"/>
<dbReference type="SUPFAM" id="SSF52402">
    <property type="entry name" value="Adenine nucleotide alpha hydrolases-like"/>
    <property type="match status" value="1"/>
</dbReference>
<dbReference type="Pfam" id="PF23256">
    <property type="entry name" value="CHX17_2nd"/>
    <property type="match status" value="1"/>
</dbReference>
<evidence type="ECO:0000256" key="1">
    <source>
        <dbReference type="ARBA" id="ARBA00003198"/>
    </source>
</evidence>
<evidence type="ECO:0000256" key="13">
    <source>
        <dbReference type="SAM" id="Phobius"/>
    </source>
</evidence>
<dbReference type="Pfam" id="PF00999">
    <property type="entry name" value="Na_H_Exchanger"/>
    <property type="match status" value="1"/>
</dbReference>
<keyword evidence="5" id="KW-0050">Antiport</keyword>
<dbReference type="Gene3D" id="3.40.50.12370">
    <property type="match status" value="1"/>
</dbReference>
<dbReference type="AlphaFoldDB" id="A0A8B8JA92"/>
<dbReference type="RefSeq" id="XP_026664572.2">
    <property type="nucleotide sequence ID" value="XM_026808771.2"/>
</dbReference>
<name>A0A8B8JA92_PHODC</name>
<dbReference type="Gene3D" id="1.20.1530.20">
    <property type="match status" value="1"/>
</dbReference>
<evidence type="ECO:0000259" key="16">
    <source>
        <dbReference type="Pfam" id="PF23259"/>
    </source>
</evidence>
<keyword evidence="11 13" id="KW-0472">Membrane</keyword>
<dbReference type="Pfam" id="PF23259">
    <property type="entry name" value="CHX17_C"/>
    <property type="match status" value="1"/>
</dbReference>
<feature type="transmembrane region" description="Helical" evidence="13">
    <location>
        <begin position="136"/>
        <end position="158"/>
    </location>
</feature>
<dbReference type="GO" id="GO:0006813">
    <property type="term" value="P:potassium ion transport"/>
    <property type="evidence" value="ECO:0007669"/>
    <property type="project" value="UniProtKB-KW"/>
</dbReference>
<feature type="transmembrane region" description="Helical" evidence="13">
    <location>
        <begin position="427"/>
        <end position="448"/>
    </location>
</feature>
<dbReference type="GO" id="GO:0009941">
    <property type="term" value="C:chloroplast envelope"/>
    <property type="evidence" value="ECO:0007669"/>
    <property type="project" value="UniProtKB-SubCell"/>
</dbReference>
<comment type="function">
    <text evidence="1">May function as sodium-coupled metabolite transporter across the chloroplast envelope.</text>
</comment>
<comment type="similarity">
    <text evidence="12">Belongs to the monovalent cation:proton antiporter 2 (CPA2) transporter (TC 2.A.37) family. CHX (TC 2.A.37.4) subfamily.</text>
</comment>
<feature type="transmembrane region" description="Helical" evidence="13">
    <location>
        <begin position="112"/>
        <end position="129"/>
    </location>
</feature>
<feature type="domain" description="Cation/H(+) antiporter C-terminal" evidence="16">
    <location>
        <begin position="654"/>
        <end position="817"/>
    </location>
</feature>
<evidence type="ECO:0000256" key="9">
    <source>
        <dbReference type="ARBA" id="ARBA00022989"/>
    </source>
</evidence>
<evidence type="ECO:0000256" key="6">
    <source>
        <dbReference type="ARBA" id="ARBA00022538"/>
    </source>
</evidence>
<keyword evidence="10" id="KW-0406">Ion transport</keyword>
<reference evidence="17" key="1">
    <citation type="journal article" date="2019" name="Nat. Commun.">
        <title>Genome-wide association mapping of date palm fruit traits.</title>
        <authorList>
            <person name="Hazzouri K.M."/>
            <person name="Gros-Balthazard M."/>
            <person name="Flowers J.M."/>
            <person name="Copetti D."/>
            <person name="Lemansour A."/>
            <person name="Lebrun M."/>
            <person name="Masmoudi K."/>
            <person name="Ferrand S."/>
            <person name="Dhar M.I."/>
            <person name="Fresquez Z.A."/>
            <person name="Rosas U."/>
            <person name="Zhang J."/>
            <person name="Talag J."/>
            <person name="Lee S."/>
            <person name="Kudrna D."/>
            <person name="Powell R.F."/>
            <person name="Leitch I.J."/>
            <person name="Krueger R.R."/>
            <person name="Wing R.A."/>
            <person name="Amiri K.M.A."/>
            <person name="Purugganan M.D."/>
        </authorList>
    </citation>
    <scope>NUCLEOTIDE SEQUENCE [LARGE SCALE GENOMIC DNA]</scope>
    <source>
        <strain evidence="17">cv. Khalas</strain>
    </source>
</reference>
<feature type="transmembrane region" description="Helical" evidence="13">
    <location>
        <begin position="335"/>
        <end position="354"/>
    </location>
</feature>
<evidence type="ECO:0000313" key="17">
    <source>
        <dbReference type="Proteomes" id="UP000228380"/>
    </source>
</evidence>
<feature type="domain" description="Cation/H+ exchanger transmembrane" evidence="14">
    <location>
        <begin position="57"/>
        <end position="445"/>
    </location>
</feature>
<feature type="transmembrane region" description="Helical" evidence="13">
    <location>
        <begin position="285"/>
        <end position="315"/>
    </location>
</feature>
<dbReference type="Proteomes" id="UP000228380">
    <property type="component" value="Chromosome 3"/>
</dbReference>
<dbReference type="FunFam" id="1.20.1530.20:FF:000003">
    <property type="entry name" value="Cation/H(+) antiporter 15"/>
    <property type="match status" value="1"/>
</dbReference>
<evidence type="ECO:0000256" key="3">
    <source>
        <dbReference type="ARBA" id="ARBA00004141"/>
    </source>
</evidence>
<evidence type="ECO:0000256" key="10">
    <source>
        <dbReference type="ARBA" id="ARBA00023065"/>
    </source>
</evidence>
<evidence type="ECO:0000256" key="7">
    <source>
        <dbReference type="ARBA" id="ARBA00022692"/>
    </source>
</evidence>
<dbReference type="PANTHER" id="PTHR32468:SF164">
    <property type="entry name" value="OS05G0485000 PROTEIN"/>
    <property type="match status" value="1"/>
</dbReference>
<dbReference type="GO" id="GO:0016020">
    <property type="term" value="C:membrane"/>
    <property type="evidence" value="ECO:0007669"/>
    <property type="project" value="UniProtKB-SubCell"/>
</dbReference>
<dbReference type="OrthoDB" id="2687058at2759"/>
<evidence type="ECO:0000259" key="14">
    <source>
        <dbReference type="Pfam" id="PF00999"/>
    </source>
</evidence>
<keyword evidence="8" id="KW-0630">Potassium</keyword>
<reference evidence="18" key="2">
    <citation type="submission" date="2025-08" db="UniProtKB">
        <authorList>
            <consortium name="RefSeq"/>
        </authorList>
    </citation>
    <scope>IDENTIFICATION</scope>
    <source>
        <tissue evidence="18">Young leaves</tissue>
    </source>
</reference>
<protein>
    <submittedName>
        <fullName evidence="18">Cation/H(+) antiporter 15</fullName>
    </submittedName>
</protein>
<evidence type="ECO:0000256" key="11">
    <source>
        <dbReference type="ARBA" id="ARBA00023136"/>
    </source>
</evidence>
<keyword evidence="9 13" id="KW-1133">Transmembrane helix</keyword>
<evidence type="ECO:0000256" key="8">
    <source>
        <dbReference type="ARBA" id="ARBA00022958"/>
    </source>
</evidence>
<evidence type="ECO:0000259" key="15">
    <source>
        <dbReference type="Pfam" id="PF23256"/>
    </source>
</evidence>
<comment type="subcellular location">
    <subcellularLocation>
        <location evidence="3">Membrane</location>
        <topology evidence="3">Multi-pass membrane protein</topology>
    </subcellularLocation>
    <subcellularLocation>
        <location evidence="2">Plastid</location>
        <location evidence="2">Chloroplast envelope</location>
    </subcellularLocation>
</comment>
<feature type="transmembrane region" description="Helical" evidence="13">
    <location>
        <begin position="204"/>
        <end position="226"/>
    </location>
</feature>